<evidence type="ECO:0000313" key="2">
    <source>
        <dbReference type="Proteomes" id="UP001501752"/>
    </source>
</evidence>
<reference evidence="2" key="1">
    <citation type="journal article" date="2019" name="Int. J. Syst. Evol. Microbiol.">
        <title>The Global Catalogue of Microorganisms (GCM) 10K type strain sequencing project: providing services to taxonomists for standard genome sequencing and annotation.</title>
        <authorList>
            <consortium name="The Broad Institute Genomics Platform"/>
            <consortium name="The Broad Institute Genome Sequencing Center for Infectious Disease"/>
            <person name="Wu L."/>
            <person name="Ma J."/>
        </authorList>
    </citation>
    <scope>NUCLEOTIDE SEQUENCE [LARGE SCALE GENOMIC DNA]</scope>
    <source>
        <strain evidence="2">JCM 13006</strain>
    </source>
</reference>
<dbReference type="Proteomes" id="UP001501752">
    <property type="component" value="Unassembled WGS sequence"/>
</dbReference>
<comment type="caution">
    <text evidence="1">The sequence shown here is derived from an EMBL/GenBank/DDBJ whole genome shotgun (WGS) entry which is preliminary data.</text>
</comment>
<dbReference type="EMBL" id="BAABIS010000001">
    <property type="protein sequence ID" value="GAA4867749.1"/>
    <property type="molecule type" value="Genomic_DNA"/>
</dbReference>
<accession>A0ABP9E938</accession>
<gene>
    <name evidence="1" type="ORF">GCM10023235_52920</name>
</gene>
<protein>
    <submittedName>
        <fullName evidence="1">Uncharacterized protein</fullName>
    </submittedName>
</protein>
<keyword evidence="2" id="KW-1185">Reference proteome</keyword>
<organism evidence="1 2">
    <name type="scientific">Kitasatospora terrestris</name>
    <dbReference type="NCBI Taxonomy" id="258051"/>
    <lineage>
        <taxon>Bacteria</taxon>
        <taxon>Bacillati</taxon>
        <taxon>Actinomycetota</taxon>
        <taxon>Actinomycetes</taxon>
        <taxon>Kitasatosporales</taxon>
        <taxon>Streptomycetaceae</taxon>
        <taxon>Kitasatospora</taxon>
    </lineage>
</organism>
<sequence length="114" mass="12096">MHAATPRTAVLDAGHQDVSWHGPTYAKGTFGGATDCPPAAQDPDGAVCDRFDLTVDVPAGYWDDNPEGGVPVAVQWQTGDSQGPGWRYDPTTGVTEIRTASMPTDRAFSVQVIH</sequence>
<name>A0ABP9E938_9ACTN</name>
<proteinExistence type="predicted"/>
<dbReference type="RefSeq" id="WP_345699370.1">
    <property type="nucleotide sequence ID" value="NZ_BAABIS010000001.1"/>
</dbReference>
<evidence type="ECO:0000313" key="1">
    <source>
        <dbReference type="EMBL" id="GAA4867749.1"/>
    </source>
</evidence>